<keyword evidence="3 7" id="KW-0812">Transmembrane</keyword>
<evidence type="ECO:0000313" key="8">
    <source>
        <dbReference type="EMBL" id="TPX74231.1"/>
    </source>
</evidence>
<keyword evidence="4 7" id="KW-1133">Transmembrane helix</keyword>
<dbReference type="PANTHER" id="PTHR13906:SF4">
    <property type="entry name" value="LYSOPHOSPHOLIPID ACYLTRANSFERASE 6"/>
    <property type="match status" value="1"/>
</dbReference>
<evidence type="ECO:0000256" key="3">
    <source>
        <dbReference type="ARBA" id="ARBA00022692"/>
    </source>
</evidence>
<dbReference type="EMBL" id="QEAP01000136">
    <property type="protein sequence ID" value="TPX74231.1"/>
    <property type="molecule type" value="Genomic_DNA"/>
</dbReference>
<accession>A0A507FD11</accession>
<feature type="transmembrane region" description="Helical" evidence="7">
    <location>
        <begin position="55"/>
        <end position="79"/>
    </location>
</feature>
<dbReference type="PANTHER" id="PTHR13906">
    <property type="entry name" value="PORCUPINE"/>
    <property type="match status" value="1"/>
</dbReference>
<dbReference type="InterPro" id="IPR049941">
    <property type="entry name" value="LPLAT_7/PORCN-like"/>
</dbReference>
<evidence type="ECO:0000256" key="2">
    <source>
        <dbReference type="ARBA" id="ARBA00022679"/>
    </source>
</evidence>
<feature type="transmembrane region" description="Helical" evidence="7">
    <location>
        <begin position="211"/>
        <end position="231"/>
    </location>
</feature>
<comment type="caution">
    <text evidence="8">The sequence shown here is derived from an EMBL/GenBank/DDBJ whole genome shotgun (WGS) entry which is preliminary data.</text>
</comment>
<reference evidence="8 9" key="1">
    <citation type="journal article" date="2019" name="Sci. Rep.">
        <title>Comparative genomics of chytrid fungi reveal insights into the obligate biotrophic and pathogenic lifestyle of Synchytrium endobioticum.</title>
        <authorList>
            <person name="van de Vossenberg B.T.L.H."/>
            <person name="Warris S."/>
            <person name="Nguyen H.D.T."/>
            <person name="van Gent-Pelzer M.P.E."/>
            <person name="Joly D.L."/>
            <person name="van de Geest H.C."/>
            <person name="Bonants P.J.M."/>
            <person name="Smith D.S."/>
            <person name="Levesque C.A."/>
            <person name="van der Lee T.A.J."/>
        </authorList>
    </citation>
    <scope>NUCLEOTIDE SEQUENCE [LARGE SCALE GENOMIC DNA]</scope>
    <source>
        <strain evidence="8 9">CBS 675.73</strain>
    </source>
</reference>
<sequence>MGLVDLGPLVSLTGLSVDVLGPGLALLSSYVLALPFAILPSAAAKNAFSVATSGLIFMALFNVHGLVQLLALSGACYFVSIRFRSSSRMPVFVLALSMAVLGMNHLNAQFFQDELSPRFDQTVPMMVAVQKMTTFAWSIHDGTKSDKKLSKTQQSLKISTVPSILQYLGFIFFYPAFILGPSFHFNTYNDFVNNSGQFSLVSGRNVLPGRWVYFSKTVTIGLVCVVIHMFASPILMYDFGLTDAFLGYSFLERCGYLLASALVQQCQFFSAWKLAEGACILCGFGFNGVDAKNAGSYKWDRCENVRIWEIELAENPRMFLSAWNVQTALWLRSAVYLRLAPESLPDQTLEEAREAKANASFATHATFLVSAFWHGFYPGFYLTFITLSFLVSANRISRKWIRPLFHNPESKLHSFLSVYHVVGWAVTCIGMNYATVGMQMKRFNSAMILWRRIYFSVHIALVALTLLDIVLGALGRSKKVAGTGKTAGKTTKTE</sequence>
<feature type="transmembrane region" description="Helical" evidence="7">
    <location>
        <begin position="453"/>
        <end position="475"/>
    </location>
</feature>
<dbReference type="GO" id="GO:0047184">
    <property type="term" value="F:1-acylglycerophosphocholine O-acyltransferase activity"/>
    <property type="evidence" value="ECO:0007669"/>
    <property type="project" value="TreeGrafter"/>
</dbReference>
<dbReference type="AlphaFoldDB" id="A0A507FD11"/>
<dbReference type="InterPro" id="IPR004299">
    <property type="entry name" value="MBOAT_fam"/>
</dbReference>
<dbReference type="GO" id="GO:0016020">
    <property type="term" value="C:membrane"/>
    <property type="evidence" value="ECO:0007669"/>
    <property type="project" value="UniProtKB-SubCell"/>
</dbReference>
<protein>
    <submittedName>
        <fullName evidence="8">Uncharacterized protein</fullName>
    </submittedName>
</protein>
<feature type="transmembrane region" description="Helical" evidence="7">
    <location>
        <begin position="412"/>
        <end position="433"/>
    </location>
</feature>
<keyword evidence="2" id="KW-0808">Transferase</keyword>
<evidence type="ECO:0000256" key="6">
    <source>
        <dbReference type="ARBA" id="ARBA00023315"/>
    </source>
</evidence>
<dbReference type="Pfam" id="PF03062">
    <property type="entry name" value="MBOAT"/>
    <property type="match status" value="1"/>
</dbReference>
<keyword evidence="9" id="KW-1185">Reference proteome</keyword>
<feature type="transmembrane region" description="Helical" evidence="7">
    <location>
        <begin position="91"/>
        <end position="111"/>
    </location>
</feature>
<dbReference type="GO" id="GO:0005783">
    <property type="term" value="C:endoplasmic reticulum"/>
    <property type="evidence" value="ECO:0007669"/>
    <property type="project" value="TreeGrafter"/>
</dbReference>
<dbReference type="STRING" id="246404.A0A507FD11"/>
<gene>
    <name evidence="8" type="ORF">CcCBS67573_g04483</name>
</gene>
<keyword evidence="6" id="KW-0012">Acyltransferase</keyword>
<evidence type="ECO:0000256" key="7">
    <source>
        <dbReference type="SAM" id="Phobius"/>
    </source>
</evidence>
<comment type="subcellular location">
    <subcellularLocation>
        <location evidence="1">Membrane</location>
        <topology evidence="1">Multi-pass membrane protein</topology>
    </subcellularLocation>
</comment>
<feature type="transmembrane region" description="Helical" evidence="7">
    <location>
        <begin position="164"/>
        <end position="185"/>
    </location>
</feature>
<dbReference type="OrthoDB" id="286734at2759"/>
<evidence type="ECO:0000313" key="9">
    <source>
        <dbReference type="Proteomes" id="UP000320333"/>
    </source>
</evidence>
<organism evidence="8 9">
    <name type="scientific">Chytriomyces confervae</name>
    <dbReference type="NCBI Taxonomy" id="246404"/>
    <lineage>
        <taxon>Eukaryota</taxon>
        <taxon>Fungi</taxon>
        <taxon>Fungi incertae sedis</taxon>
        <taxon>Chytridiomycota</taxon>
        <taxon>Chytridiomycota incertae sedis</taxon>
        <taxon>Chytridiomycetes</taxon>
        <taxon>Chytridiales</taxon>
        <taxon>Chytriomycetaceae</taxon>
        <taxon>Chytriomyces</taxon>
    </lineage>
</organism>
<dbReference type="Proteomes" id="UP000320333">
    <property type="component" value="Unassembled WGS sequence"/>
</dbReference>
<name>A0A507FD11_9FUNG</name>
<feature type="transmembrane region" description="Helical" evidence="7">
    <location>
        <begin position="371"/>
        <end position="391"/>
    </location>
</feature>
<evidence type="ECO:0000256" key="1">
    <source>
        <dbReference type="ARBA" id="ARBA00004141"/>
    </source>
</evidence>
<evidence type="ECO:0000256" key="4">
    <source>
        <dbReference type="ARBA" id="ARBA00022989"/>
    </source>
</evidence>
<keyword evidence="5 7" id="KW-0472">Membrane</keyword>
<dbReference type="GO" id="GO:0003841">
    <property type="term" value="F:1-acylglycerol-3-phosphate O-acyltransferase activity"/>
    <property type="evidence" value="ECO:0007669"/>
    <property type="project" value="TreeGrafter"/>
</dbReference>
<proteinExistence type="predicted"/>
<evidence type="ECO:0000256" key="5">
    <source>
        <dbReference type="ARBA" id="ARBA00023136"/>
    </source>
</evidence>
<dbReference type="GO" id="GO:0030258">
    <property type="term" value="P:lipid modification"/>
    <property type="evidence" value="ECO:0007669"/>
    <property type="project" value="TreeGrafter"/>
</dbReference>
<dbReference type="GO" id="GO:0046474">
    <property type="term" value="P:glycerophospholipid biosynthetic process"/>
    <property type="evidence" value="ECO:0007669"/>
    <property type="project" value="TreeGrafter"/>
</dbReference>